<evidence type="ECO:0000313" key="2">
    <source>
        <dbReference type="EMBL" id="EQA99801.1"/>
    </source>
</evidence>
<evidence type="ECO:0000313" key="3">
    <source>
        <dbReference type="Proteomes" id="UP000015525"/>
    </source>
</evidence>
<dbReference type="Proteomes" id="UP000015525">
    <property type="component" value="Unassembled WGS sequence"/>
</dbReference>
<dbReference type="AlphaFoldDB" id="T0GGL4"/>
<dbReference type="PATRIC" id="fig|1329909.3.peg.3682"/>
<organism evidence="2 3">
    <name type="scientific">Sphingobium quisquiliarum P25</name>
    <dbReference type="NCBI Taxonomy" id="1329909"/>
    <lineage>
        <taxon>Bacteria</taxon>
        <taxon>Pseudomonadati</taxon>
        <taxon>Pseudomonadota</taxon>
        <taxon>Alphaproteobacteria</taxon>
        <taxon>Sphingomonadales</taxon>
        <taxon>Sphingomonadaceae</taxon>
        <taxon>Sphingobium</taxon>
    </lineage>
</organism>
<comment type="caution">
    <text evidence="2">The sequence shown here is derived from an EMBL/GenBank/DDBJ whole genome shotgun (WGS) entry which is preliminary data.</text>
</comment>
<feature type="region of interest" description="Disordered" evidence="1">
    <location>
        <begin position="115"/>
        <end position="152"/>
    </location>
</feature>
<name>T0GGL4_9SPHN</name>
<reference evidence="2 3" key="1">
    <citation type="journal article" date="2013" name="Genome Announc.">
        <title>Draft Genome Sequence of Sphingobium quisquiliarum Strain P25T, a Novel Hexachlorocyclohexane (HCH)-Degrading Bacterium Isolated from an HCH Dumpsite.</title>
        <authorList>
            <person name="Kumar Singh A."/>
            <person name="Sangwan N."/>
            <person name="Sharma A."/>
            <person name="Gupta V."/>
            <person name="Khurana J.P."/>
            <person name="Lal R."/>
        </authorList>
    </citation>
    <scope>NUCLEOTIDE SEQUENCE [LARGE SCALE GENOMIC DNA]</scope>
    <source>
        <strain evidence="2 3">P25</strain>
    </source>
</reference>
<evidence type="ECO:0000256" key="1">
    <source>
        <dbReference type="SAM" id="MobiDB-lite"/>
    </source>
</evidence>
<gene>
    <name evidence="2" type="ORF">L288_19135</name>
</gene>
<accession>T0GGL4</accession>
<keyword evidence="3" id="KW-1185">Reference proteome</keyword>
<protein>
    <submittedName>
        <fullName evidence="2">Uncharacterized protein</fullName>
    </submittedName>
</protein>
<dbReference type="EMBL" id="ATHO01000162">
    <property type="protein sequence ID" value="EQA99801.1"/>
    <property type="molecule type" value="Genomic_DNA"/>
</dbReference>
<sequence length="152" mass="16494">MADFFLGLRPGIYRSGSRVMQTQADGEAWARAYDDLLDKNDAIVMILDAAQRPGPEAGKPLALWLKARREVLAAKVKLALYVVTDAAERTAMEERRAAQTESAWPIAQITRPAIQRRSPRPIAPASVPLTMASARGAPPSRIGSVSARWTGA</sequence>
<proteinExistence type="predicted"/>